<feature type="chain" id="PRO_5018669605" evidence="1">
    <location>
        <begin position="20"/>
        <end position="657"/>
    </location>
</feature>
<organism evidence="3 4">
    <name type="scientific">Mucilaginibacter limnophilus</name>
    <dbReference type="NCBI Taxonomy" id="1932778"/>
    <lineage>
        <taxon>Bacteria</taxon>
        <taxon>Pseudomonadati</taxon>
        <taxon>Bacteroidota</taxon>
        <taxon>Sphingobacteriia</taxon>
        <taxon>Sphingobacteriales</taxon>
        <taxon>Sphingobacteriaceae</taxon>
        <taxon>Mucilaginibacter</taxon>
    </lineage>
</organism>
<protein>
    <submittedName>
        <fullName evidence="3">DUF3857 domain-containing protein</fullName>
    </submittedName>
</protein>
<name>A0A3S2Y4Q4_9SPHI</name>
<dbReference type="InterPro" id="IPR024618">
    <property type="entry name" value="DUF3857"/>
</dbReference>
<dbReference type="Gene3D" id="3.10.620.30">
    <property type="match status" value="1"/>
</dbReference>
<dbReference type="Pfam" id="PF12969">
    <property type="entry name" value="DUF3857"/>
    <property type="match status" value="1"/>
</dbReference>
<keyword evidence="1" id="KW-0732">Signal</keyword>
<evidence type="ECO:0000313" key="3">
    <source>
        <dbReference type="EMBL" id="RVU01981.1"/>
    </source>
</evidence>
<dbReference type="Proteomes" id="UP000282759">
    <property type="component" value="Unassembled WGS sequence"/>
</dbReference>
<evidence type="ECO:0000313" key="4">
    <source>
        <dbReference type="Proteomes" id="UP000282759"/>
    </source>
</evidence>
<reference evidence="3 4" key="1">
    <citation type="submission" date="2019-01" db="EMBL/GenBank/DDBJ databases">
        <authorList>
            <person name="Chen W.-M."/>
        </authorList>
    </citation>
    <scope>NUCLEOTIDE SEQUENCE [LARGE SCALE GENOMIC DNA]</scope>
    <source>
        <strain evidence="3 4">YBJ-36</strain>
    </source>
</reference>
<dbReference type="AlphaFoldDB" id="A0A3S2Y4Q4"/>
<comment type="caution">
    <text evidence="3">The sequence shown here is derived from an EMBL/GenBank/DDBJ whole genome shotgun (WGS) entry which is preliminary data.</text>
</comment>
<accession>A0A3S2Y4Q4</accession>
<keyword evidence="4" id="KW-1185">Reference proteome</keyword>
<evidence type="ECO:0000259" key="2">
    <source>
        <dbReference type="Pfam" id="PF12969"/>
    </source>
</evidence>
<feature type="domain" description="DUF3857" evidence="2">
    <location>
        <begin position="70"/>
        <end position="194"/>
    </location>
</feature>
<gene>
    <name evidence="3" type="ORF">EOD41_08495</name>
</gene>
<evidence type="ECO:0000256" key="1">
    <source>
        <dbReference type="SAM" id="SignalP"/>
    </source>
</evidence>
<proteinExistence type="predicted"/>
<dbReference type="Gene3D" id="2.60.120.1130">
    <property type="match status" value="1"/>
</dbReference>
<sequence length="657" mass="75562">MKKIYACLVACAVLTTVKAQSPAPKLPDFGKIDVADLELKQCDFEPDANAMVLFDKGEVYFDQSFNIVLERHKRIKIFNDNGKKNADVRIEYYSGNHLEYVTDLQVQTINMVNGKPEITKIDKKQIFTENIDKMNSAMVFSFPNVKAGSVIEYRYRLTANSLSDFPEWYFQEKIPVRYSQLTTKIPEYFYYKPQIRLATYFSTNQHSTNSATIGFGNSALQYVNEIDVRGMQNVHSLPDEPYMRSDADNLQSMSFILTSIRPPQGFTQTSADTWPKVGGLLADDEDFGKQLKRKLQGEEAIVTKAASLKTDDQKIAYLFNEVKNNMKWNNLDRWFTIDGTVKAWEKKTGNATEINLILYHLLKQAGVDAYPMVVSTREHGRVNPYSAFIRQFNRGVVYIPVDSTRRYILDASGKYNLYNEVPDELLNSSGLYIDKEKKLYDIFFISNNQPVRQTYFINGEVKPGGKMSGTLQISSFSYNKIKRTAKYKTDGENKYIDFLRDNDNSVKISELKLENIDVDTLPLVQNAKFDMDLSGSDDNYIYLNPNALTLLKTNPFLSENRFTDIDFAYRDNHSIFAVYKLPAGYVAESVPKSISLTMPDKSMTFKRIVTQVNDAISIRYTIDHAKTTYFKEDYNDFREFSKQMFEMLNEQIVLKKS</sequence>
<dbReference type="Gene3D" id="2.60.40.3140">
    <property type="match status" value="1"/>
</dbReference>
<feature type="signal peptide" evidence="1">
    <location>
        <begin position="1"/>
        <end position="19"/>
    </location>
</feature>
<dbReference type="OrthoDB" id="98874at2"/>
<dbReference type="EMBL" id="SACK01000002">
    <property type="protein sequence ID" value="RVU01981.1"/>
    <property type="molecule type" value="Genomic_DNA"/>
</dbReference>
<dbReference type="RefSeq" id="WP_127704345.1">
    <property type="nucleotide sequence ID" value="NZ_SACK01000002.1"/>
</dbReference>